<organism evidence="11 12">
    <name type="scientific">Syncephalastrum racemosum</name>
    <name type="common">Filamentous fungus</name>
    <dbReference type="NCBI Taxonomy" id="13706"/>
    <lineage>
        <taxon>Eukaryota</taxon>
        <taxon>Fungi</taxon>
        <taxon>Fungi incertae sedis</taxon>
        <taxon>Mucoromycota</taxon>
        <taxon>Mucoromycotina</taxon>
        <taxon>Mucoromycetes</taxon>
        <taxon>Mucorales</taxon>
        <taxon>Syncephalastraceae</taxon>
        <taxon>Syncephalastrum</taxon>
    </lineage>
</organism>
<name>A0A1X2HP68_SYNRA</name>
<dbReference type="EMBL" id="MCGN01000002">
    <property type="protein sequence ID" value="ORZ01174.1"/>
    <property type="molecule type" value="Genomic_DNA"/>
</dbReference>
<evidence type="ECO:0000256" key="4">
    <source>
        <dbReference type="ARBA" id="ARBA00022737"/>
    </source>
</evidence>
<dbReference type="OMA" id="LQVLYYW"/>
<dbReference type="InterPro" id="IPR016817">
    <property type="entry name" value="MannP-dilichol_defect-1"/>
</dbReference>
<evidence type="ECO:0000256" key="3">
    <source>
        <dbReference type="ARBA" id="ARBA00022692"/>
    </source>
</evidence>
<feature type="signal peptide" evidence="10">
    <location>
        <begin position="1"/>
        <end position="21"/>
    </location>
</feature>
<keyword evidence="2" id="KW-0813">Transport</keyword>
<dbReference type="PANTHER" id="PTHR12226:SF2">
    <property type="entry name" value="MANNOSE-P-DOLICHOL UTILIZATION DEFECT 1 PROTEIN"/>
    <property type="match status" value="1"/>
</dbReference>
<dbReference type="SMART" id="SM00679">
    <property type="entry name" value="CTNS"/>
    <property type="match status" value="2"/>
</dbReference>
<proteinExistence type="inferred from homology"/>
<dbReference type="Pfam" id="PF04193">
    <property type="entry name" value="PQ-loop"/>
    <property type="match status" value="2"/>
</dbReference>
<gene>
    <name evidence="11" type="ORF">BCR43DRAFT_486488</name>
</gene>
<sequence length="280" mass="30347">MLRGLLLLVVIFCNLASCCLSLPIPAPDHFGNHRMILPPLLKEPLVALVGQKCYTSLVEDLNVTDVPCLKYSLSKGLGFGIVLGGSIVKIPQIITILTHHSAQGLSLASNVLETLSCIITTAYNLRQGNPFSTWGETCFLTIQNTIITLMILFYARQYNKTLGALAGFLVALYALTTGELTPSWAMSGLYAATIPLSLASKVPQIYTNFSNGSTGQLSVFAVLNYFLGTTARVFTTMTELDDPLMLTGVVLASLLNAVLVIQVFLYWGKKVDDNKPAKHD</sequence>
<accession>A0A1X2HP68</accession>
<evidence type="ECO:0000256" key="8">
    <source>
        <dbReference type="PIRNR" id="PIRNR023381"/>
    </source>
</evidence>
<dbReference type="OrthoDB" id="271506at2759"/>
<comment type="caution">
    <text evidence="11">The sequence shown here is derived from an EMBL/GenBank/DDBJ whole genome shotgun (WGS) entry which is preliminary data.</text>
</comment>
<dbReference type="InParanoid" id="A0A1X2HP68"/>
<evidence type="ECO:0000256" key="9">
    <source>
        <dbReference type="SAM" id="Phobius"/>
    </source>
</evidence>
<keyword evidence="5 8" id="KW-1133">Transmembrane helix</keyword>
<evidence type="ECO:0000256" key="1">
    <source>
        <dbReference type="ARBA" id="ARBA00004141"/>
    </source>
</evidence>
<dbReference type="STRING" id="13706.A0A1X2HP68"/>
<keyword evidence="6 8" id="KW-0472">Membrane</keyword>
<dbReference type="GO" id="GO:0016020">
    <property type="term" value="C:membrane"/>
    <property type="evidence" value="ECO:0007669"/>
    <property type="project" value="UniProtKB-SubCell"/>
</dbReference>
<evidence type="ECO:0000256" key="2">
    <source>
        <dbReference type="ARBA" id="ARBA00022448"/>
    </source>
</evidence>
<dbReference type="Gene3D" id="1.20.1280.290">
    <property type="match status" value="2"/>
</dbReference>
<evidence type="ECO:0000313" key="12">
    <source>
        <dbReference type="Proteomes" id="UP000242180"/>
    </source>
</evidence>
<reference evidence="11 12" key="1">
    <citation type="submission" date="2016-07" db="EMBL/GenBank/DDBJ databases">
        <title>Pervasive Adenine N6-methylation of Active Genes in Fungi.</title>
        <authorList>
            <consortium name="DOE Joint Genome Institute"/>
            <person name="Mondo S.J."/>
            <person name="Dannebaum R.O."/>
            <person name="Kuo R.C."/>
            <person name="Labutti K."/>
            <person name="Haridas S."/>
            <person name="Kuo A."/>
            <person name="Salamov A."/>
            <person name="Ahrendt S.R."/>
            <person name="Lipzen A."/>
            <person name="Sullivan W."/>
            <person name="Andreopoulos W.B."/>
            <person name="Clum A."/>
            <person name="Lindquist E."/>
            <person name="Daum C."/>
            <person name="Ramamoorthy G.K."/>
            <person name="Gryganskyi A."/>
            <person name="Culley D."/>
            <person name="Magnuson J.K."/>
            <person name="James T.Y."/>
            <person name="O'Malley M.A."/>
            <person name="Stajich J.E."/>
            <person name="Spatafora J.W."/>
            <person name="Visel A."/>
            <person name="Grigoriev I.V."/>
        </authorList>
    </citation>
    <scope>NUCLEOTIDE SEQUENCE [LARGE SCALE GENOMIC DNA]</scope>
    <source>
        <strain evidence="11 12">NRRL 2496</strain>
    </source>
</reference>
<comment type="similarity">
    <text evidence="7 8">Belongs to the MPDU1 (TC 2.A.43.3) family.</text>
</comment>
<evidence type="ECO:0000256" key="6">
    <source>
        <dbReference type="ARBA" id="ARBA00023136"/>
    </source>
</evidence>
<dbReference type="PIRSF" id="PIRSF023381">
    <property type="entry name" value="MannP-dilichol_defect-1p"/>
    <property type="match status" value="1"/>
</dbReference>
<feature type="chain" id="PRO_5010884166" description="Mannose-P-dolichol utilization defect 1 protein homolog" evidence="10">
    <location>
        <begin position="22"/>
        <end position="280"/>
    </location>
</feature>
<feature type="transmembrane region" description="Helical" evidence="9">
    <location>
        <begin position="162"/>
        <end position="178"/>
    </location>
</feature>
<evidence type="ECO:0000256" key="5">
    <source>
        <dbReference type="ARBA" id="ARBA00022989"/>
    </source>
</evidence>
<keyword evidence="4" id="KW-0677">Repeat</keyword>
<dbReference type="Proteomes" id="UP000242180">
    <property type="component" value="Unassembled WGS sequence"/>
</dbReference>
<dbReference type="AlphaFoldDB" id="A0A1X2HP68"/>
<protein>
    <recommendedName>
        <fullName evidence="8">Mannose-P-dolichol utilization defect 1 protein homolog</fullName>
    </recommendedName>
</protein>
<evidence type="ECO:0000256" key="7">
    <source>
        <dbReference type="ARBA" id="ARBA00038475"/>
    </source>
</evidence>
<evidence type="ECO:0000313" key="11">
    <source>
        <dbReference type="EMBL" id="ORZ01174.1"/>
    </source>
</evidence>
<dbReference type="PANTHER" id="PTHR12226">
    <property type="entry name" value="MANNOSE-P-DOLICHOL UTILIZATION DEFECT 1 LEC35 -RELATED"/>
    <property type="match status" value="1"/>
</dbReference>
<feature type="transmembrane region" description="Helical" evidence="9">
    <location>
        <begin position="246"/>
        <end position="268"/>
    </location>
</feature>
<comment type="subcellular location">
    <subcellularLocation>
        <location evidence="1 8">Membrane</location>
        <topology evidence="1 8">Multi-pass membrane protein</topology>
    </subcellularLocation>
</comment>
<dbReference type="FunFam" id="1.20.1280.290:FF:000006">
    <property type="entry name" value="mannose-P-dolichol utilization defect 1 protein"/>
    <property type="match status" value="1"/>
</dbReference>
<feature type="transmembrane region" description="Helical" evidence="9">
    <location>
        <begin position="134"/>
        <end position="155"/>
    </location>
</feature>
<evidence type="ECO:0000256" key="10">
    <source>
        <dbReference type="SAM" id="SignalP"/>
    </source>
</evidence>
<keyword evidence="12" id="KW-1185">Reference proteome</keyword>
<dbReference type="InterPro" id="IPR006603">
    <property type="entry name" value="PQ-loop_rpt"/>
</dbReference>
<keyword evidence="3 8" id="KW-0812">Transmembrane</keyword>
<keyword evidence="10" id="KW-0732">Signal</keyword>